<feature type="compositionally biased region" description="Basic residues" evidence="1">
    <location>
        <begin position="191"/>
        <end position="220"/>
    </location>
</feature>
<feature type="compositionally biased region" description="Pro residues" evidence="1">
    <location>
        <begin position="457"/>
        <end position="470"/>
    </location>
</feature>
<comment type="caution">
    <text evidence="2">The sequence shown here is derived from an EMBL/GenBank/DDBJ whole genome shotgun (WGS) entry which is preliminary data.</text>
</comment>
<reference evidence="2" key="1">
    <citation type="submission" date="2023-03" db="EMBL/GenBank/DDBJ databases">
        <title>Massive genome expansion in bonnet fungi (Mycena s.s.) driven by repeated elements and novel gene families across ecological guilds.</title>
        <authorList>
            <consortium name="Lawrence Berkeley National Laboratory"/>
            <person name="Harder C.B."/>
            <person name="Miyauchi S."/>
            <person name="Viragh M."/>
            <person name="Kuo A."/>
            <person name="Thoen E."/>
            <person name="Andreopoulos B."/>
            <person name="Lu D."/>
            <person name="Skrede I."/>
            <person name="Drula E."/>
            <person name="Henrissat B."/>
            <person name="Morin E."/>
            <person name="Kohler A."/>
            <person name="Barry K."/>
            <person name="LaButti K."/>
            <person name="Morin E."/>
            <person name="Salamov A."/>
            <person name="Lipzen A."/>
            <person name="Mereny Z."/>
            <person name="Hegedus B."/>
            <person name="Baldrian P."/>
            <person name="Stursova M."/>
            <person name="Weitz H."/>
            <person name="Taylor A."/>
            <person name="Grigoriev I.V."/>
            <person name="Nagy L.G."/>
            <person name="Martin F."/>
            <person name="Kauserud H."/>
        </authorList>
    </citation>
    <scope>NUCLEOTIDE SEQUENCE</scope>
    <source>
        <strain evidence="2">CBHHK173m</strain>
    </source>
</reference>
<name>A0AAD6TYC3_9AGAR</name>
<dbReference type="EMBL" id="JARJCN010000059">
    <property type="protein sequence ID" value="KAJ7079614.1"/>
    <property type="molecule type" value="Genomic_DNA"/>
</dbReference>
<sequence>MRLVIARHFRIFGVSRAKARAADCKQIGSRRPNVPDTSASDHSRFESITTTQVSNSSIDPTSGTSSASSGLSVASVSSSRTRISTEQHMWKVEDGFVAVGTDESRTLARVSGSAVRPDRAARARYPRPRSLRPPAASRFTQSLRLKPQMRRARVSIDPVLAKAHLLRRLRRPPVRSCDVVRSGSAAAVCRTLRKRPTRSSRAMKRSTLRYPRILRPRRILSSRSKAPPPPSNHALPRSTPPRRRPRSSRITSLPTSARPSPRPPALRARRPRGPERASRSPAPSYARSTRTCAPVRAIPAALRRDAACKASDPIPVPIPDFCPAPPFAVQPRGPECTSRRLRGRRVRAACGVPLAPCFSSAPSPARPASPVPIPPETQMPRPLPTPCAPAANEHRRIRRARPFDRSRRELPSPLRRADRVGAAGSRQTRVTQVLREALGPVRRNAHCAAQPNHQRRPLPPTRRSCPPPEPSACLPS</sequence>
<gene>
    <name evidence="2" type="ORF">B0H15DRAFT_953978</name>
</gene>
<feature type="compositionally biased region" description="Low complexity" evidence="1">
    <location>
        <begin position="248"/>
        <end position="259"/>
    </location>
</feature>
<organism evidence="2 3">
    <name type="scientific">Mycena belliarum</name>
    <dbReference type="NCBI Taxonomy" id="1033014"/>
    <lineage>
        <taxon>Eukaryota</taxon>
        <taxon>Fungi</taxon>
        <taxon>Dikarya</taxon>
        <taxon>Basidiomycota</taxon>
        <taxon>Agaricomycotina</taxon>
        <taxon>Agaricomycetes</taxon>
        <taxon>Agaricomycetidae</taxon>
        <taxon>Agaricales</taxon>
        <taxon>Marasmiineae</taxon>
        <taxon>Mycenaceae</taxon>
        <taxon>Mycena</taxon>
    </lineage>
</organism>
<feature type="region of interest" description="Disordered" evidence="1">
    <location>
        <begin position="191"/>
        <end position="290"/>
    </location>
</feature>
<feature type="compositionally biased region" description="Basic and acidic residues" evidence="1">
    <location>
        <begin position="401"/>
        <end position="419"/>
    </location>
</feature>
<feature type="region of interest" description="Disordered" evidence="1">
    <location>
        <begin position="111"/>
        <end position="134"/>
    </location>
</feature>
<evidence type="ECO:0000256" key="1">
    <source>
        <dbReference type="SAM" id="MobiDB-lite"/>
    </source>
</evidence>
<feature type="region of interest" description="Disordered" evidence="1">
    <location>
        <begin position="397"/>
        <end position="476"/>
    </location>
</feature>
<feature type="compositionally biased region" description="Low complexity" evidence="1">
    <location>
        <begin position="279"/>
        <end position="288"/>
    </location>
</feature>
<evidence type="ECO:0000313" key="2">
    <source>
        <dbReference type="EMBL" id="KAJ7079614.1"/>
    </source>
</evidence>
<feature type="compositionally biased region" description="Low complexity" evidence="1">
    <location>
        <begin position="54"/>
        <end position="78"/>
    </location>
</feature>
<protein>
    <submittedName>
        <fullName evidence="2">Uncharacterized protein</fullName>
    </submittedName>
</protein>
<accession>A0AAD6TYC3</accession>
<keyword evidence="3" id="KW-1185">Reference proteome</keyword>
<evidence type="ECO:0000313" key="3">
    <source>
        <dbReference type="Proteomes" id="UP001222325"/>
    </source>
</evidence>
<feature type="region of interest" description="Disordered" evidence="1">
    <location>
        <begin position="25"/>
        <end position="78"/>
    </location>
</feature>
<proteinExistence type="predicted"/>
<dbReference type="AlphaFoldDB" id="A0AAD6TYC3"/>
<dbReference type="Proteomes" id="UP001222325">
    <property type="component" value="Unassembled WGS sequence"/>
</dbReference>